<dbReference type="SUPFAM" id="SSF143503">
    <property type="entry name" value="PUG domain-like"/>
    <property type="match status" value="1"/>
</dbReference>
<dbReference type="Proteomes" id="UP001209570">
    <property type="component" value="Unassembled WGS sequence"/>
</dbReference>
<dbReference type="InterPro" id="IPR036339">
    <property type="entry name" value="PUB-like_dom_sf"/>
</dbReference>
<organism evidence="2 3">
    <name type="scientific">Pythium insidiosum</name>
    <name type="common">Pythiosis disease agent</name>
    <dbReference type="NCBI Taxonomy" id="114742"/>
    <lineage>
        <taxon>Eukaryota</taxon>
        <taxon>Sar</taxon>
        <taxon>Stramenopiles</taxon>
        <taxon>Oomycota</taxon>
        <taxon>Peronosporomycetes</taxon>
        <taxon>Pythiales</taxon>
        <taxon>Pythiaceae</taxon>
        <taxon>Pythium</taxon>
    </lineage>
</organism>
<evidence type="ECO:0000313" key="2">
    <source>
        <dbReference type="EMBL" id="KAJ0406119.1"/>
    </source>
</evidence>
<gene>
    <name evidence="2" type="ORF">P43SY_008370</name>
</gene>
<protein>
    <recommendedName>
        <fullName evidence="1">PUB domain-containing protein</fullName>
    </recommendedName>
</protein>
<dbReference type="AlphaFoldDB" id="A0AAD5LM51"/>
<dbReference type="Gene3D" id="1.20.58.2190">
    <property type="match status" value="1"/>
</dbReference>
<evidence type="ECO:0000313" key="3">
    <source>
        <dbReference type="Proteomes" id="UP001209570"/>
    </source>
</evidence>
<dbReference type="CDD" id="cd09212">
    <property type="entry name" value="PUB"/>
    <property type="match status" value="1"/>
</dbReference>
<feature type="domain" description="PUB" evidence="1">
    <location>
        <begin position="219"/>
        <end position="280"/>
    </location>
</feature>
<keyword evidence="3" id="KW-1185">Reference proteome</keyword>
<dbReference type="EMBL" id="JAKCXM010000036">
    <property type="protein sequence ID" value="KAJ0406119.1"/>
    <property type="molecule type" value="Genomic_DNA"/>
</dbReference>
<dbReference type="InterPro" id="IPR018997">
    <property type="entry name" value="PUB_domain"/>
</dbReference>
<evidence type="ECO:0000259" key="1">
    <source>
        <dbReference type="Pfam" id="PF09409"/>
    </source>
</evidence>
<accession>A0AAD5LM51</accession>
<dbReference type="Pfam" id="PF09409">
    <property type="entry name" value="PUB"/>
    <property type="match status" value="1"/>
</dbReference>
<sequence>MTEVTIVYKRQELYVTTATVDSGDGRASLAVELLQCQLLSLVGLAPEEQVLVTLDGRIVDEASSLSVGHRPLRLFLFERAETSTPATVPDDWHEICTRCTFGTTPVVQPAFRRVGDSQSADFICRACAQTCAPDYELVDPLSWRASSAVRSRFISDIVVIAGGPDVVAPKGYERVEGDLNYGASGDYVHLFVKRDIFMKDLQEILGSRTDSQKPTSAALRYLENLVKTPTDPKFHKIKASNKYFVSNISDILGPDSTLKFMEWCGFVLEQTGDDEFYRFSYVTSGSATTSLEAMRRRFFLAAVSS</sequence>
<reference evidence="2" key="1">
    <citation type="submission" date="2021-12" db="EMBL/GenBank/DDBJ databases">
        <title>Prjna785345.</title>
        <authorList>
            <person name="Rujirawat T."/>
            <person name="Krajaejun T."/>
        </authorList>
    </citation>
    <scope>NUCLEOTIDE SEQUENCE</scope>
    <source>
        <strain evidence="2">Pi057C3</strain>
    </source>
</reference>
<proteinExistence type="predicted"/>
<comment type="caution">
    <text evidence="2">The sequence shown here is derived from an EMBL/GenBank/DDBJ whole genome shotgun (WGS) entry which is preliminary data.</text>
</comment>
<name>A0AAD5LM51_PYTIN</name>